<name>A0A3S5DZ55_9STRE</name>
<feature type="compositionally biased region" description="Basic and acidic residues" evidence="1">
    <location>
        <begin position="19"/>
        <end position="28"/>
    </location>
</feature>
<keyword evidence="3" id="KW-1185">Reference proteome</keyword>
<evidence type="ECO:0000256" key="1">
    <source>
        <dbReference type="SAM" id="MobiDB-lite"/>
    </source>
</evidence>
<accession>A0A3S5DZ55</accession>
<evidence type="ECO:0000313" key="3">
    <source>
        <dbReference type="Proteomes" id="UP000270025"/>
    </source>
</evidence>
<gene>
    <name evidence="2" type="ORF">NCTC3166_00935</name>
</gene>
<proteinExistence type="predicted"/>
<reference evidence="2 3" key="1">
    <citation type="submission" date="2018-12" db="EMBL/GenBank/DDBJ databases">
        <authorList>
            <consortium name="Pathogen Informatics"/>
        </authorList>
    </citation>
    <scope>NUCLEOTIDE SEQUENCE [LARGE SCALE GENOMIC DNA]</scope>
    <source>
        <strain evidence="2 3">NCTC3166</strain>
    </source>
</reference>
<dbReference type="AlphaFoldDB" id="A0A3S5DZ55"/>
<dbReference type="RefSeq" id="WP_185946458.1">
    <property type="nucleotide sequence ID" value="NZ_LR134266.1"/>
</dbReference>
<protein>
    <submittedName>
        <fullName evidence="2">Uncharacterized protein</fullName>
    </submittedName>
</protein>
<feature type="region of interest" description="Disordered" evidence="1">
    <location>
        <begin position="1"/>
        <end position="46"/>
    </location>
</feature>
<dbReference type="Proteomes" id="UP000270025">
    <property type="component" value="Chromosome"/>
</dbReference>
<dbReference type="KEGG" id="svf:NCTC3166_00935"/>
<organism evidence="2 3">
    <name type="scientific">Streptococcus viridans</name>
    <dbReference type="NCBI Taxonomy" id="78535"/>
    <lineage>
        <taxon>Bacteria</taxon>
        <taxon>Bacillati</taxon>
        <taxon>Bacillota</taxon>
        <taxon>Bacilli</taxon>
        <taxon>Lactobacillales</taxon>
        <taxon>Streptococcaceae</taxon>
        <taxon>Streptococcus</taxon>
    </lineage>
</organism>
<evidence type="ECO:0000313" key="2">
    <source>
        <dbReference type="EMBL" id="VED67119.1"/>
    </source>
</evidence>
<sequence>MAAESVAGVVGGVEPSDVDVPKVKDIHSSGDASFPKPTFQPSSGNSSVVSRVEFENNSVPSVGKAQNANLQFNSKQKLVNHFDKHSAEVAHALKRTDYSIEQYLKDANFVIETGTYVPELNAYVKFIEYEGKNTLYAFVGLDLNTGNITTYHAKTVDYLIKKGPSLGFQR</sequence>
<feature type="compositionally biased region" description="Low complexity" evidence="1">
    <location>
        <begin position="1"/>
        <end position="14"/>
    </location>
</feature>
<dbReference type="EMBL" id="LR134266">
    <property type="protein sequence ID" value="VED67119.1"/>
    <property type="molecule type" value="Genomic_DNA"/>
</dbReference>